<comment type="similarity">
    <text evidence="1">Belongs to the zinc-containing alcohol dehydrogenase family.</text>
</comment>
<evidence type="ECO:0000259" key="4">
    <source>
        <dbReference type="SMART" id="SM00829"/>
    </source>
</evidence>
<feature type="domain" description="Enoyl reductase (ER)" evidence="4">
    <location>
        <begin position="12"/>
        <end position="340"/>
    </location>
</feature>
<dbReference type="PANTHER" id="PTHR45348:SF2">
    <property type="entry name" value="ZINC-TYPE ALCOHOL DEHYDROGENASE-LIKE PROTEIN C2E1P3.01"/>
    <property type="match status" value="1"/>
</dbReference>
<dbReference type="SUPFAM" id="SSF51735">
    <property type="entry name" value="NAD(P)-binding Rossmann-fold domains"/>
    <property type="match status" value="1"/>
</dbReference>
<comment type="subunit">
    <text evidence="2">Monomer.</text>
</comment>
<evidence type="ECO:0000256" key="3">
    <source>
        <dbReference type="ARBA" id="ARBA00023002"/>
    </source>
</evidence>
<evidence type="ECO:0000256" key="2">
    <source>
        <dbReference type="ARBA" id="ARBA00011245"/>
    </source>
</evidence>
<dbReference type="InterPro" id="IPR013149">
    <property type="entry name" value="ADH-like_C"/>
</dbReference>
<protein>
    <recommendedName>
        <fullName evidence="4">Enoyl reductase (ER) domain-containing protein</fullName>
    </recommendedName>
</protein>
<dbReference type="Proteomes" id="UP001345827">
    <property type="component" value="Unassembled WGS sequence"/>
</dbReference>
<sequence length="345" mass="37036">MSAKALVCHPSGGKNRLAREDVEIPALKPRDILVRVLAVAQNPTDIKSFDQNRFGDGAILGCDFCGRVEDVGKEVARFQRGDRMSGFVRGGRPGGLGAYATHTIADDGLGFVVPEGMSSEAAATLPLALATASLALLSPHSIGMDRSKSNKNQLLIWGGSSSVGQYAIQIAKHFGFQFATTCKNTKVVEALGAKHIFDYSSPTVIEDVKRVMPNLTYVLDCIGSETSSAQASHAVCESGGALCTIQPGRAYTENVDARVEVSDVMVFTCFFEEIKTPRFTVPKRAEDRDLCHELFRILPDLISNGSIKPNPVRVIEGGLGGVDHGFELYRAGAVSGQKLVYKLES</sequence>
<dbReference type="Gene3D" id="3.40.50.720">
    <property type="entry name" value="NAD(P)-binding Rossmann-like Domain"/>
    <property type="match status" value="1"/>
</dbReference>
<dbReference type="PANTHER" id="PTHR45348">
    <property type="entry name" value="HYPOTHETICAL OXIDOREDUCTASE (EUROFUNG)"/>
    <property type="match status" value="1"/>
</dbReference>
<dbReference type="Pfam" id="PF08240">
    <property type="entry name" value="ADH_N"/>
    <property type="match status" value="1"/>
</dbReference>
<keyword evidence="3" id="KW-0560">Oxidoreductase</keyword>
<dbReference type="AlphaFoldDB" id="A0AAV9QG22"/>
<organism evidence="5 6">
    <name type="scientific">Vermiconidia calcicola</name>
    <dbReference type="NCBI Taxonomy" id="1690605"/>
    <lineage>
        <taxon>Eukaryota</taxon>
        <taxon>Fungi</taxon>
        <taxon>Dikarya</taxon>
        <taxon>Ascomycota</taxon>
        <taxon>Pezizomycotina</taxon>
        <taxon>Dothideomycetes</taxon>
        <taxon>Dothideomycetidae</taxon>
        <taxon>Mycosphaerellales</taxon>
        <taxon>Extremaceae</taxon>
        <taxon>Vermiconidia</taxon>
    </lineage>
</organism>
<dbReference type="SMART" id="SM00829">
    <property type="entry name" value="PKS_ER"/>
    <property type="match status" value="1"/>
</dbReference>
<evidence type="ECO:0000256" key="1">
    <source>
        <dbReference type="ARBA" id="ARBA00008072"/>
    </source>
</evidence>
<gene>
    <name evidence="5" type="ORF">LTR25_001857</name>
</gene>
<dbReference type="InterPro" id="IPR013154">
    <property type="entry name" value="ADH-like_N"/>
</dbReference>
<dbReference type="InterPro" id="IPR047122">
    <property type="entry name" value="Trans-enoyl_RdTase-like"/>
</dbReference>
<dbReference type="InterPro" id="IPR020843">
    <property type="entry name" value="ER"/>
</dbReference>
<accession>A0AAV9QG22</accession>
<comment type="caution">
    <text evidence="5">The sequence shown here is derived from an EMBL/GenBank/DDBJ whole genome shotgun (WGS) entry which is preliminary data.</text>
</comment>
<dbReference type="InterPro" id="IPR036291">
    <property type="entry name" value="NAD(P)-bd_dom_sf"/>
</dbReference>
<reference evidence="5 6" key="1">
    <citation type="submission" date="2023-06" db="EMBL/GenBank/DDBJ databases">
        <title>Black Yeasts Isolated from many extreme environments.</title>
        <authorList>
            <person name="Coleine C."/>
            <person name="Stajich J.E."/>
            <person name="Selbmann L."/>
        </authorList>
    </citation>
    <scope>NUCLEOTIDE SEQUENCE [LARGE SCALE GENOMIC DNA]</scope>
    <source>
        <strain evidence="5 6">CCFEE 5887</strain>
    </source>
</reference>
<keyword evidence="6" id="KW-1185">Reference proteome</keyword>
<dbReference type="EMBL" id="JAXLQG010000003">
    <property type="protein sequence ID" value="KAK5541972.1"/>
    <property type="molecule type" value="Genomic_DNA"/>
</dbReference>
<dbReference type="Gene3D" id="3.90.180.10">
    <property type="entry name" value="Medium-chain alcohol dehydrogenases, catalytic domain"/>
    <property type="match status" value="1"/>
</dbReference>
<evidence type="ECO:0000313" key="6">
    <source>
        <dbReference type="Proteomes" id="UP001345827"/>
    </source>
</evidence>
<dbReference type="GO" id="GO:0016651">
    <property type="term" value="F:oxidoreductase activity, acting on NAD(P)H"/>
    <property type="evidence" value="ECO:0007669"/>
    <property type="project" value="InterPro"/>
</dbReference>
<proteinExistence type="inferred from homology"/>
<dbReference type="SUPFAM" id="SSF50129">
    <property type="entry name" value="GroES-like"/>
    <property type="match status" value="1"/>
</dbReference>
<evidence type="ECO:0000313" key="5">
    <source>
        <dbReference type="EMBL" id="KAK5541972.1"/>
    </source>
</evidence>
<name>A0AAV9QG22_9PEZI</name>
<dbReference type="CDD" id="cd08249">
    <property type="entry name" value="enoyl_reductase_like"/>
    <property type="match status" value="1"/>
</dbReference>
<dbReference type="InterPro" id="IPR011032">
    <property type="entry name" value="GroES-like_sf"/>
</dbReference>
<dbReference type="Pfam" id="PF00107">
    <property type="entry name" value="ADH_zinc_N"/>
    <property type="match status" value="1"/>
</dbReference>